<dbReference type="HOGENOM" id="CLU_069253_0_4_6"/>
<dbReference type="PANTHER" id="PTHR13887">
    <property type="entry name" value="GLUTATHIONE S-TRANSFERASE KAPPA"/>
    <property type="match status" value="1"/>
</dbReference>
<keyword evidence="3" id="KW-1185">Reference proteome</keyword>
<dbReference type="Pfam" id="PF01323">
    <property type="entry name" value="DSBA"/>
    <property type="match status" value="1"/>
</dbReference>
<dbReference type="CDD" id="cd03024">
    <property type="entry name" value="DsbA_FrnE"/>
    <property type="match status" value="1"/>
</dbReference>
<dbReference type="Gene3D" id="3.40.30.10">
    <property type="entry name" value="Glutaredoxin"/>
    <property type="match status" value="1"/>
</dbReference>
<evidence type="ECO:0000259" key="1">
    <source>
        <dbReference type="Pfam" id="PF01323"/>
    </source>
</evidence>
<dbReference type="PATRIC" id="fig|914150.5.peg.1104"/>
<dbReference type="OrthoDB" id="9799122at2"/>
<dbReference type="PANTHER" id="PTHR13887:SF41">
    <property type="entry name" value="THIOREDOXIN SUPERFAMILY PROTEIN"/>
    <property type="match status" value="1"/>
</dbReference>
<proteinExistence type="predicted"/>
<name>A0A0F6RC24_9GAMM</name>
<evidence type="ECO:0000313" key="3">
    <source>
        <dbReference type="Proteomes" id="UP000034071"/>
    </source>
</evidence>
<dbReference type="KEGG" id="kge:TQ33_1088"/>
<sequence length="217" mass="24764">MTSPESKIPLNIDIISDVVCPWCVIGYGRLKKALEKYADTIEVNISWHPFELNPNMPSHGENLREHLANKYGTTLKGSIKSRAMLTEEGKKVGFTFNYFDEMKMLNTHQCHQLLHWAKESERQSELAEALFTHYFSDHGEFTESELLILIKQVGLDAAEALNILSNNTLSNEVQSIEQYWRNNGIQGVPLFIFNGRKMLSGAQETETFESLLNQILN</sequence>
<dbReference type="AlphaFoldDB" id="A0A0F6RC24"/>
<organism evidence="2 3">
    <name type="scientific">Kangiella geojedonensis</name>
    <dbReference type="NCBI Taxonomy" id="914150"/>
    <lineage>
        <taxon>Bacteria</taxon>
        <taxon>Pseudomonadati</taxon>
        <taxon>Pseudomonadota</taxon>
        <taxon>Gammaproteobacteria</taxon>
        <taxon>Kangiellales</taxon>
        <taxon>Kangiellaceae</taxon>
        <taxon>Kangiella</taxon>
    </lineage>
</organism>
<dbReference type="InterPro" id="IPR001853">
    <property type="entry name" value="DSBA-like_thioredoxin_dom"/>
</dbReference>
<gene>
    <name evidence="2" type="ORF">TQ33_1088</name>
</gene>
<dbReference type="InterPro" id="IPR036249">
    <property type="entry name" value="Thioredoxin-like_sf"/>
</dbReference>
<feature type="domain" description="DSBA-like thioredoxin" evidence="1">
    <location>
        <begin position="12"/>
        <end position="212"/>
    </location>
</feature>
<dbReference type="SUPFAM" id="SSF52833">
    <property type="entry name" value="Thioredoxin-like"/>
    <property type="match status" value="1"/>
</dbReference>
<dbReference type="GO" id="GO:0016491">
    <property type="term" value="F:oxidoreductase activity"/>
    <property type="evidence" value="ECO:0007669"/>
    <property type="project" value="InterPro"/>
</dbReference>
<dbReference type="STRING" id="914150.TQ33_1088"/>
<dbReference type="EMBL" id="CP010975">
    <property type="protein sequence ID" value="AKE52048.1"/>
    <property type="molecule type" value="Genomic_DNA"/>
</dbReference>
<protein>
    <submittedName>
        <fullName evidence="2">DSBA oxidoreductase</fullName>
    </submittedName>
</protein>
<accession>A0A0F6RC24</accession>
<evidence type="ECO:0000313" key="2">
    <source>
        <dbReference type="EMBL" id="AKE52048.1"/>
    </source>
</evidence>
<dbReference type="Proteomes" id="UP000034071">
    <property type="component" value="Chromosome"/>
</dbReference>
<dbReference type="RefSeq" id="WP_046561165.1">
    <property type="nucleotide sequence ID" value="NZ_CP010975.1"/>
</dbReference>
<reference evidence="2 3" key="1">
    <citation type="submission" date="2015-02" db="EMBL/GenBank/DDBJ databases">
        <title>Complete genome sequence of Kangiella geojedonensis strain YCS-5T.</title>
        <authorList>
            <person name="Kim K.M."/>
        </authorList>
    </citation>
    <scope>NUCLEOTIDE SEQUENCE [LARGE SCALE GENOMIC DNA]</scope>
    <source>
        <strain evidence="2 3">YCS-5</strain>
    </source>
</reference>